<dbReference type="GO" id="GO:0005507">
    <property type="term" value="F:copper ion binding"/>
    <property type="evidence" value="ECO:0007669"/>
    <property type="project" value="InterPro"/>
</dbReference>
<evidence type="ECO:0000256" key="4">
    <source>
        <dbReference type="ARBA" id="ARBA00023136"/>
    </source>
</evidence>
<dbReference type="STRING" id="10195.A0A3M7PYN3"/>
<dbReference type="SMART" id="SM00664">
    <property type="entry name" value="DoH"/>
    <property type="match status" value="1"/>
</dbReference>
<dbReference type="InterPro" id="IPR000323">
    <property type="entry name" value="Cu2_ascorb_mOase_N"/>
</dbReference>
<evidence type="ECO:0000259" key="7">
    <source>
        <dbReference type="PROSITE" id="PS50836"/>
    </source>
</evidence>
<dbReference type="SUPFAM" id="SSF48452">
    <property type="entry name" value="TPR-like"/>
    <property type="match status" value="1"/>
</dbReference>
<keyword evidence="9" id="KW-1185">Reference proteome</keyword>
<dbReference type="GO" id="GO:0042421">
    <property type="term" value="P:norepinephrine biosynthetic process"/>
    <property type="evidence" value="ECO:0007669"/>
    <property type="project" value="TreeGrafter"/>
</dbReference>
<dbReference type="InterPro" id="IPR036939">
    <property type="entry name" value="Cu2_ascorb_mOase_N_sf"/>
</dbReference>
<dbReference type="Gene3D" id="2.60.120.310">
    <property type="entry name" value="Copper type II, ascorbate-dependent monooxygenase, N-terminal domain"/>
    <property type="match status" value="1"/>
</dbReference>
<dbReference type="SUPFAM" id="SSF49742">
    <property type="entry name" value="PHM/PNGase F"/>
    <property type="match status" value="1"/>
</dbReference>
<keyword evidence="3" id="KW-0732">Signal</keyword>
<dbReference type="GO" id="GO:0005615">
    <property type="term" value="C:extracellular space"/>
    <property type="evidence" value="ECO:0007669"/>
    <property type="project" value="TreeGrafter"/>
</dbReference>
<dbReference type="PANTHER" id="PTHR10157:SF23">
    <property type="entry name" value="MOXD1 HOMOLOG 1"/>
    <property type="match status" value="1"/>
</dbReference>
<dbReference type="SMART" id="SM00028">
    <property type="entry name" value="TPR"/>
    <property type="match status" value="3"/>
</dbReference>
<evidence type="ECO:0000256" key="2">
    <source>
        <dbReference type="ARBA" id="ARBA00010676"/>
    </source>
</evidence>
<dbReference type="InterPro" id="IPR011990">
    <property type="entry name" value="TPR-like_helical_dom_sf"/>
</dbReference>
<keyword evidence="5" id="KW-0175">Coiled coil</keyword>
<dbReference type="PROSITE" id="PS50836">
    <property type="entry name" value="DOMON"/>
    <property type="match status" value="1"/>
</dbReference>
<comment type="similarity">
    <text evidence="2">Belongs to the copper type II ascorbate-dependent monooxygenase family.</text>
</comment>
<dbReference type="OrthoDB" id="1872379at2759"/>
<dbReference type="Proteomes" id="UP000276133">
    <property type="component" value="Unassembled WGS sequence"/>
</dbReference>
<dbReference type="GO" id="GO:0042420">
    <property type="term" value="P:dopamine catabolic process"/>
    <property type="evidence" value="ECO:0007669"/>
    <property type="project" value="TreeGrafter"/>
</dbReference>
<evidence type="ECO:0000313" key="9">
    <source>
        <dbReference type="Proteomes" id="UP000276133"/>
    </source>
</evidence>
<keyword evidence="4" id="KW-0472">Membrane</keyword>
<reference evidence="8 9" key="1">
    <citation type="journal article" date="2018" name="Sci. Rep.">
        <title>Genomic signatures of local adaptation to the degree of environmental predictability in rotifers.</title>
        <authorList>
            <person name="Franch-Gras L."/>
            <person name="Hahn C."/>
            <person name="Garcia-Roger E.M."/>
            <person name="Carmona M.J."/>
            <person name="Serra M."/>
            <person name="Gomez A."/>
        </authorList>
    </citation>
    <scope>NUCLEOTIDE SEQUENCE [LARGE SCALE GENOMIC DNA]</scope>
    <source>
        <strain evidence="8">HYR1</strain>
    </source>
</reference>
<dbReference type="PANTHER" id="PTHR10157">
    <property type="entry name" value="DOPAMINE BETA HYDROXYLASE RELATED"/>
    <property type="match status" value="1"/>
</dbReference>
<feature type="coiled-coil region" evidence="5">
    <location>
        <begin position="52"/>
        <end position="107"/>
    </location>
</feature>
<evidence type="ECO:0000313" key="8">
    <source>
        <dbReference type="EMBL" id="RNA04064.1"/>
    </source>
</evidence>
<feature type="region of interest" description="Disordered" evidence="6">
    <location>
        <begin position="24"/>
        <end position="43"/>
    </location>
</feature>
<dbReference type="InterPro" id="IPR005018">
    <property type="entry name" value="DOMON_domain"/>
</dbReference>
<protein>
    <submittedName>
        <fullName evidence="8">Tetratricopeptide repeat 1</fullName>
    </submittedName>
</protein>
<dbReference type="GO" id="GO:0006589">
    <property type="term" value="P:octopamine biosynthetic process"/>
    <property type="evidence" value="ECO:0007669"/>
    <property type="project" value="TreeGrafter"/>
</dbReference>
<dbReference type="Pfam" id="PF01082">
    <property type="entry name" value="Cu2_monooxygen"/>
    <property type="match status" value="1"/>
</dbReference>
<feature type="domain" description="DOMON" evidence="7">
    <location>
        <begin position="329"/>
        <end position="445"/>
    </location>
</feature>
<dbReference type="PRINTS" id="PR00767">
    <property type="entry name" value="DBMONOXGNASE"/>
</dbReference>
<comment type="caution">
    <text evidence="8">The sequence shown here is derived from an EMBL/GenBank/DDBJ whole genome shotgun (WGS) entry which is preliminary data.</text>
</comment>
<dbReference type="InterPro" id="IPR045266">
    <property type="entry name" value="DOH_DOMON"/>
</dbReference>
<dbReference type="GO" id="GO:0030667">
    <property type="term" value="C:secretory granule membrane"/>
    <property type="evidence" value="ECO:0007669"/>
    <property type="project" value="TreeGrafter"/>
</dbReference>
<feature type="non-terminal residue" evidence="8">
    <location>
        <position position="629"/>
    </location>
</feature>
<dbReference type="GO" id="GO:0004500">
    <property type="term" value="F:dopamine beta-monooxygenase activity"/>
    <property type="evidence" value="ECO:0007669"/>
    <property type="project" value="InterPro"/>
</dbReference>
<name>A0A3M7PYN3_BRAPC</name>
<dbReference type="InterPro" id="IPR008977">
    <property type="entry name" value="PHM/PNGase_F_dom_sf"/>
</dbReference>
<dbReference type="SUPFAM" id="SSF49344">
    <property type="entry name" value="CBD9-like"/>
    <property type="match status" value="1"/>
</dbReference>
<evidence type="ECO:0000256" key="3">
    <source>
        <dbReference type="ARBA" id="ARBA00022729"/>
    </source>
</evidence>
<dbReference type="CDD" id="cd09631">
    <property type="entry name" value="DOMON_DOH"/>
    <property type="match status" value="1"/>
</dbReference>
<dbReference type="Gene3D" id="2.60.40.1210">
    <property type="entry name" value="Cellobiose dehydrogenase, cytochrome domain"/>
    <property type="match status" value="1"/>
</dbReference>
<dbReference type="Pfam" id="PF03351">
    <property type="entry name" value="DOMON"/>
    <property type="match status" value="1"/>
</dbReference>
<evidence type="ECO:0000256" key="6">
    <source>
        <dbReference type="SAM" id="MobiDB-lite"/>
    </source>
</evidence>
<dbReference type="FunFam" id="2.60.40.1210:FF:000001">
    <property type="entry name" value="Monooxygenase, DBH-like 1, like"/>
    <property type="match status" value="1"/>
</dbReference>
<dbReference type="EMBL" id="REGN01008244">
    <property type="protein sequence ID" value="RNA04064.1"/>
    <property type="molecule type" value="Genomic_DNA"/>
</dbReference>
<dbReference type="InterPro" id="IPR028460">
    <property type="entry name" value="Tbh/DBH"/>
</dbReference>
<organism evidence="8 9">
    <name type="scientific">Brachionus plicatilis</name>
    <name type="common">Marine rotifer</name>
    <name type="synonym">Brachionus muelleri</name>
    <dbReference type="NCBI Taxonomy" id="10195"/>
    <lineage>
        <taxon>Eukaryota</taxon>
        <taxon>Metazoa</taxon>
        <taxon>Spiralia</taxon>
        <taxon>Gnathifera</taxon>
        <taxon>Rotifera</taxon>
        <taxon>Eurotatoria</taxon>
        <taxon>Monogononta</taxon>
        <taxon>Pseudotrocha</taxon>
        <taxon>Ploima</taxon>
        <taxon>Brachionidae</taxon>
        <taxon>Brachionus</taxon>
    </lineage>
</organism>
<gene>
    <name evidence="8" type="ORF">BpHYR1_054210</name>
</gene>
<dbReference type="Gene3D" id="1.25.40.10">
    <property type="entry name" value="Tetratricopeptide repeat domain"/>
    <property type="match status" value="1"/>
</dbReference>
<sequence>MSVKEENSDNEFYDACENLEKLSDDENFVSINPTENNQEEMTHETETKFVPLHQELNEKMNLTKENLKEEEEHKIPEIRQEDDPFFIDEDELKNEQLSEETKQERLNEALECKQSGNDLYKQNKFLEALEFYTKALRLCPLDFSKERSVFYSNRSLCFLKLQDNDRCIAECSKSLELDASFIKPLLRRAECYQLMDKLDESLVDYKKLAELEPKNSTYGSKIFELDEKIKERNEKMKEEMMGKLKDLGNMVLKPFGLSTENFQFVQDPGTGSYSVNFKKTLAKKKTMKLKDLIFLNCLILSLAYGSKVAALKPSEDYTFSLNVDDSDESQYKLYWKVLEKDEIQFEIHCRASGWIGFGLSPNGGMTGSDIAIGWVDSNGQAFLKDTHAIGKQAPIVDQLQNWNLIDASEKDGYTFLKIKRKLYTCDEENDFDIKLETQRLIFAWSDQDPNSETFDWSYHGPNRRIKSAVLLNFADETSDDETNSEITNSFEFRLDNHLIPAKDTYYLCQLFKLPALKTDLHLVSYEVLIEKESLSFVHHFDVYMCTSDDFEKVKNMSNIGFECGPGIDDESASQILKGICQARTMVFAWAVGGKRSISFPSNTGFRFTKSDKETVMVINYHFDNARIVS</sequence>
<evidence type="ECO:0000256" key="1">
    <source>
        <dbReference type="ARBA" id="ARBA00004370"/>
    </source>
</evidence>
<accession>A0A3M7PYN3</accession>
<evidence type="ECO:0000256" key="5">
    <source>
        <dbReference type="SAM" id="Coils"/>
    </source>
</evidence>
<dbReference type="AlphaFoldDB" id="A0A3M7PYN3"/>
<dbReference type="InterPro" id="IPR000945">
    <property type="entry name" value="DBH-like"/>
</dbReference>
<proteinExistence type="inferred from homology"/>
<comment type="subcellular location">
    <subcellularLocation>
        <location evidence="1">Membrane</location>
    </subcellularLocation>
</comment>
<dbReference type="InterPro" id="IPR019734">
    <property type="entry name" value="TPR_rpt"/>
</dbReference>